<dbReference type="EMBL" id="CP000431">
    <property type="protein sequence ID" value="ABG92388.1"/>
    <property type="molecule type" value="Genomic_DNA"/>
</dbReference>
<dbReference type="Proteomes" id="UP000008710">
    <property type="component" value="Chromosome"/>
</dbReference>
<dbReference type="HOGENOM" id="CLU_2773200_0_0_11"/>
<reference evidence="2" key="2">
    <citation type="submission" date="2006-07" db="EMBL/GenBank/DDBJ databases">
        <authorList>
            <person name="McLeod M.P."/>
            <person name="Warren R.L."/>
            <person name="Araki N."/>
            <person name="Hsiao W.W.L."/>
            <person name="Myhre M."/>
            <person name="Fernandes C."/>
            <person name="Miyazawa D."/>
            <person name="Wong W."/>
            <person name="Lillquist A.L."/>
            <person name="Wang D."/>
            <person name="Dosanjh M."/>
            <person name="Petrescu A."/>
            <person name="Morin R.D."/>
            <person name="Yang G."/>
            <person name="Stott J.M."/>
            <person name="Schein J.E."/>
            <person name="Shin H."/>
            <person name="Smailus D."/>
            <person name="Siddiqui A.S."/>
            <person name="Marra M.A."/>
            <person name="Jones S.J.M."/>
            <person name="Holt R."/>
            <person name="Brinkman F.S.L."/>
            <person name="Miyauchi K."/>
            <person name="Fukuda M."/>
            <person name="Davies J.E."/>
            <person name="Mohn W.W."/>
            <person name="Eltis L.D."/>
        </authorList>
    </citation>
    <scope>NUCLEOTIDE SEQUENCE</scope>
    <source>
        <strain evidence="2">RHA1</strain>
    </source>
</reference>
<organism evidence="2 3">
    <name type="scientific">Rhodococcus jostii (strain RHA1)</name>
    <dbReference type="NCBI Taxonomy" id="101510"/>
    <lineage>
        <taxon>Bacteria</taxon>
        <taxon>Bacillati</taxon>
        <taxon>Actinomycetota</taxon>
        <taxon>Actinomycetes</taxon>
        <taxon>Mycobacteriales</taxon>
        <taxon>Nocardiaceae</taxon>
        <taxon>Rhodococcus</taxon>
    </lineage>
</organism>
<dbReference type="OrthoDB" id="5076530at2"/>
<dbReference type="PATRIC" id="fig|101510.16.peg.662"/>
<dbReference type="KEGG" id="rha:RHA1_ro00636"/>
<reference evidence="3" key="1">
    <citation type="journal article" date="2006" name="Proc. Natl. Acad. Sci. U.S.A.">
        <title>The complete genome of Rhodococcus sp. RHA1 provides insights into a catabolic powerhouse.</title>
        <authorList>
            <person name="McLeod M.P."/>
            <person name="Warren R.L."/>
            <person name="Hsiao W.W.L."/>
            <person name="Araki N."/>
            <person name="Myhre M."/>
            <person name="Fernandes C."/>
            <person name="Miyazawa D."/>
            <person name="Wong W."/>
            <person name="Lillquist A.L."/>
            <person name="Wang D."/>
            <person name="Dosanjh M."/>
            <person name="Hara H."/>
            <person name="Petrescu A."/>
            <person name="Morin R.D."/>
            <person name="Yang G."/>
            <person name="Stott J.M."/>
            <person name="Schein J.E."/>
            <person name="Shin H."/>
            <person name="Smailus D."/>
            <person name="Siddiqui A.S."/>
            <person name="Marra M.A."/>
            <person name="Jones S.J.M."/>
            <person name="Holt R."/>
            <person name="Brinkman F.S.L."/>
            <person name="Miyauchi K."/>
            <person name="Fukuda M."/>
            <person name="Davies J.E."/>
            <person name="Mohn W.W."/>
            <person name="Eltis L.D."/>
        </authorList>
    </citation>
    <scope>NUCLEOTIDE SEQUENCE [LARGE SCALE GENOMIC DNA]</scope>
    <source>
        <strain evidence="3">RHA1</strain>
    </source>
</reference>
<evidence type="ECO:0000313" key="2">
    <source>
        <dbReference type="EMBL" id="ABG92471.1"/>
    </source>
</evidence>
<evidence type="ECO:0000313" key="3">
    <source>
        <dbReference type="Proteomes" id="UP000008710"/>
    </source>
</evidence>
<dbReference type="EMBL" id="CP000431">
    <property type="protein sequence ID" value="ABG92471.1"/>
    <property type="molecule type" value="Genomic_DNA"/>
</dbReference>
<sequence>MNTIEPPATEAVTTTATTFGSTADLTSALIRAATAHGQHETRTGAADPNWPDWYAAYMVAEQAGTEPPL</sequence>
<dbReference type="AlphaFoldDB" id="Q0SJ15"/>
<dbReference type="eggNOG" id="COG0346">
    <property type="taxonomic scope" value="Bacteria"/>
</dbReference>
<evidence type="ECO:0000313" key="1">
    <source>
        <dbReference type="EMBL" id="ABG92388.1"/>
    </source>
</evidence>
<proteinExistence type="predicted"/>
<dbReference type="KEGG" id="rha:RHA1_ro00553"/>
<evidence type="ECO:0008006" key="4">
    <source>
        <dbReference type="Google" id="ProtNLM"/>
    </source>
</evidence>
<gene>
    <name evidence="1" type="ordered locus">RHA1_ro00553</name>
    <name evidence="2" type="ordered locus">RHA1_ro00636</name>
</gene>
<dbReference type="RefSeq" id="WP_011593812.1">
    <property type="nucleotide sequence ID" value="NC_008268.1"/>
</dbReference>
<accession>Q0SJ15</accession>
<name>Q0SJ15_RHOJR</name>
<protein>
    <recommendedName>
        <fullName evidence="4">Glyoxalase</fullName>
    </recommendedName>
</protein>